<keyword evidence="3" id="KW-0175">Coiled coil</keyword>
<proteinExistence type="inferred from homology"/>
<dbReference type="Pfam" id="PF01012">
    <property type="entry name" value="ETF"/>
    <property type="match status" value="1"/>
</dbReference>
<evidence type="ECO:0000259" key="4">
    <source>
        <dbReference type="SMART" id="SM00893"/>
    </source>
</evidence>
<keyword evidence="6" id="KW-1185">Reference proteome</keyword>
<dbReference type="InterPro" id="IPR014729">
    <property type="entry name" value="Rossmann-like_a/b/a_fold"/>
</dbReference>
<dbReference type="GO" id="GO:0050660">
    <property type="term" value="F:flavin adenine dinucleotide binding"/>
    <property type="evidence" value="ECO:0007669"/>
    <property type="project" value="InterPro"/>
</dbReference>
<dbReference type="InterPro" id="IPR001308">
    <property type="entry name" value="ETF_a/FixB"/>
</dbReference>
<gene>
    <name evidence="5" type="ORF">HYG85_05650</name>
</gene>
<name>A0A8J8SB65_9FIRM</name>
<dbReference type="GO" id="GO:0033539">
    <property type="term" value="P:fatty acid beta-oxidation using acyl-CoA dehydrogenase"/>
    <property type="evidence" value="ECO:0007669"/>
    <property type="project" value="TreeGrafter"/>
</dbReference>
<comment type="similarity">
    <text evidence="1">Belongs to the ETF alpha-subunit/FixB family.</text>
</comment>
<dbReference type="PANTHER" id="PTHR43153">
    <property type="entry name" value="ELECTRON TRANSFER FLAVOPROTEIN ALPHA"/>
    <property type="match status" value="1"/>
</dbReference>
<dbReference type="InterPro" id="IPR014730">
    <property type="entry name" value="ETF_a/b_N"/>
</dbReference>
<dbReference type="PANTHER" id="PTHR43153:SF1">
    <property type="entry name" value="ELECTRON TRANSFER FLAVOPROTEIN SUBUNIT ALPHA, MITOCHONDRIAL"/>
    <property type="match status" value="1"/>
</dbReference>
<evidence type="ECO:0000313" key="5">
    <source>
        <dbReference type="EMBL" id="QUH28433.1"/>
    </source>
</evidence>
<protein>
    <submittedName>
        <fullName evidence="5">Electron transfer flavoprotein subunit alpha/FixB family protein</fullName>
    </submittedName>
</protein>
<feature type="domain" description="Electron transfer flavoprotein alpha/beta-subunit N-terminal" evidence="4">
    <location>
        <begin position="6"/>
        <end position="189"/>
    </location>
</feature>
<keyword evidence="2" id="KW-0285">Flavoprotein</keyword>
<sequence>MGNKKIWIINDQDVQYATEHVLQILHKGIRLKRNDNDEVSVICVGVNREGEFKKLFQYGADRVIFCEQREGYSISLYVKCIATMLKDKLPDVILFPASITGRQTAAMLSVRFNAGLTACCTDIKYDGDKERYVFIRPAMSESVLAKITCINEKLQMCTIKENIFESRFVTNEITFNMEYFSYTEKGLDKNIEVLERKALDLKERVDIKSAKIVFVVGRGMKHSMDLCKTVARQYGAVVVGTKAAVEEKMIQENRQIGQSGISISPDICVALGVSGATQHMVGIKGAQVIIAVNTDVNAPIFEYSDYVIVDKGENILAELEK</sequence>
<feature type="binding site" evidence="2">
    <location>
        <begin position="272"/>
        <end position="279"/>
    </location>
    <ligand>
        <name>FAD</name>
        <dbReference type="ChEBI" id="CHEBI:57692"/>
    </ligand>
</feature>
<evidence type="ECO:0000256" key="2">
    <source>
        <dbReference type="PIRSR" id="PIRSR000089-1"/>
    </source>
</evidence>
<dbReference type="Pfam" id="PF00766">
    <property type="entry name" value="ETF_alpha"/>
    <property type="match status" value="1"/>
</dbReference>
<dbReference type="InterPro" id="IPR014731">
    <property type="entry name" value="ETF_asu_C"/>
</dbReference>
<feature type="binding site" evidence="2">
    <location>
        <position position="218"/>
    </location>
    <ligand>
        <name>FAD</name>
        <dbReference type="ChEBI" id="CHEBI:57692"/>
    </ligand>
</feature>
<dbReference type="RefSeq" id="WP_212692660.1">
    <property type="nucleotide sequence ID" value="NZ_CP058561.1"/>
</dbReference>
<evidence type="ECO:0000256" key="1">
    <source>
        <dbReference type="ARBA" id="ARBA00005817"/>
    </source>
</evidence>
<dbReference type="SUPFAM" id="SSF52402">
    <property type="entry name" value="Adenine nucleotide alpha hydrolases-like"/>
    <property type="match status" value="1"/>
</dbReference>
<reference evidence="5 6" key="1">
    <citation type="submission" date="2020-07" db="EMBL/GenBank/DDBJ databases">
        <title>Vallitalea guaymasensis genome.</title>
        <authorList>
            <person name="Postec A."/>
        </authorList>
    </citation>
    <scope>NUCLEOTIDE SEQUENCE [LARGE SCALE GENOMIC DNA]</scope>
    <source>
        <strain evidence="5 6">Ra1766G1</strain>
    </source>
</reference>
<dbReference type="Proteomes" id="UP000677305">
    <property type="component" value="Chromosome"/>
</dbReference>
<dbReference type="Gene3D" id="3.40.50.620">
    <property type="entry name" value="HUPs"/>
    <property type="match status" value="1"/>
</dbReference>
<dbReference type="SUPFAM" id="SSF52467">
    <property type="entry name" value="DHS-like NAD/FAD-binding domain"/>
    <property type="match status" value="1"/>
</dbReference>
<dbReference type="EMBL" id="CP058561">
    <property type="protein sequence ID" value="QUH28433.1"/>
    <property type="molecule type" value="Genomic_DNA"/>
</dbReference>
<dbReference type="AlphaFoldDB" id="A0A8J8SB65"/>
<evidence type="ECO:0000256" key="3">
    <source>
        <dbReference type="SAM" id="Coils"/>
    </source>
</evidence>
<dbReference type="Gene3D" id="3.40.50.1220">
    <property type="entry name" value="TPP-binding domain"/>
    <property type="match status" value="1"/>
</dbReference>
<dbReference type="GO" id="GO:0009055">
    <property type="term" value="F:electron transfer activity"/>
    <property type="evidence" value="ECO:0007669"/>
    <property type="project" value="InterPro"/>
</dbReference>
<accession>A0A8J8SB65</accession>
<feature type="binding site" evidence="2">
    <location>
        <position position="293"/>
    </location>
    <ligand>
        <name>FAD</name>
        <dbReference type="ChEBI" id="CHEBI:57692"/>
    </ligand>
</feature>
<evidence type="ECO:0000313" key="6">
    <source>
        <dbReference type="Proteomes" id="UP000677305"/>
    </source>
</evidence>
<keyword evidence="2" id="KW-0274">FAD</keyword>
<dbReference type="PIRSF" id="PIRSF000089">
    <property type="entry name" value="Electra_flavoP_a"/>
    <property type="match status" value="1"/>
</dbReference>
<dbReference type="KEGG" id="vgu:HYG85_05650"/>
<dbReference type="SMART" id="SM00893">
    <property type="entry name" value="ETF"/>
    <property type="match status" value="1"/>
</dbReference>
<feature type="binding site" evidence="2">
    <location>
        <begin position="255"/>
        <end position="259"/>
    </location>
    <ligand>
        <name>FAD</name>
        <dbReference type="ChEBI" id="CHEBI:57692"/>
    </ligand>
</feature>
<comment type="cofactor">
    <cofactor evidence="2">
        <name>FAD</name>
        <dbReference type="ChEBI" id="CHEBI:57692"/>
    </cofactor>
    <text evidence="2">Binds 1 FAD per dimer.</text>
</comment>
<feature type="coiled-coil region" evidence="3">
    <location>
        <begin position="184"/>
        <end position="211"/>
    </location>
</feature>
<organism evidence="5 6">
    <name type="scientific">Vallitalea guaymasensis</name>
    <dbReference type="NCBI Taxonomy" id="1185412"/>
    <lineage>
        <taxon>Bacteria</taxon>
        <taxon>Bacillati</taxon>
        <taxon>Bacillota</taxon>
        <taxon>Clostridia</taxon>
        <taxon>Lachnospirales</taxon>
        <taxon>Vallitaleaceae</taxon>
        <taxon>Vallitalea</taxon>
    </lineage>
</organism>
<dbReference type="InterPro" id="IPR029035">
    <property type="entry name" value="DHS-like_NAD/FAD-binding_dom"/>
</dbReference>